<evidence type="ECO:0000313" key="1">
    <source>
        <dbReference type="EMBL" id="PLW35183.1"/>
    </source>
</evidence>
<dbReference type="EMBL" id="PGCJ01000262">
    <property type="protein sequence ID" value="PLW35183.1"/>
    <property type="molecule type" value="Genomic_DNA"/>
</dbReference>
<comment type="caution">
    <text evidence="1">The sequence shown here is derived from an EMBL/GenBank/DDBJ whole genome shotgun (WGS) entry which is preliminary data.</text>
</comment>
<keyword evidence="2" id="KW-1185">Reference proteome</keyword>
<name>A0A2N5UBR3_9BASI</name>
<dbReference type="AlphaFoldDB" id="A0A2N5UBR3"/>
<reference evidence="1 2" key="1">
    <citation type="submission" date="2017-11" db="EMBL/GenBank/DDBJ databases">
        <title>De novo assembly and phasing of dikaryotic genomes from two isolates of Puccinia coronata f. sp. avenae, the causal agent of oat crown rust.</title>
        <authorList>
            <person name="Miller M.E."/>
            <person name="Zhang Y."/>
            <person name="Omidvar V."/>
            <person name="Sperschneider J."/>
            <person name="Schwessinger B."/>
            <person name="Raley C."/>
            <person name="Palmer J.M."/>
            <person name="Garnica D."/>
            <person name="Upadhyaya N."/>
            <person name="Rathjen J."/>
            <person name="Taylor J.M."/>
            <person name="Park R.F."/>
            <person name="Dodds P.N."/>
            <person name="Hirsch C.D."/>
            <person name="Kianian S.F."/>
            <person name="Figueroa M."/>
        </authorList>
    </citation>
    <scope>NUCLEOTIDE SEQUENCE [LARGE SCALE GENOMIC DNA]</scope>
    <source>
        <strain evidence="1">12NC29</strain>
    </source>
</reference>
<organism evidence="1 2">
    <name type="scientific">Puccinia coronata f. sp. avenae</name>
    <dbReference type="NCBI Taxonomy" id="200324"/>
    <lineage>
        <taxon>Eukaryota</taxon>
        <taxon>Fungi</taxon>
        <taxon>Dikarya</taxon>
        <taxon>Basidiomycota</taxon>
        <taxon>Pucciniomycotina</taxon>
        <taxon>Pucciniomycetes</taxon>
        <taxon>Pucciniales</taxon>
        <taxon>Pucciniaceae</taxon>
        <taxon>Puccinia</taxon>
    </lineage>
</organism>
<dbReference type="Proteomes" id="UP000235388">
    <property type="component" value="Unassembled WGS sequence"/>
</dbReference>
<evidence type="ECO:0000313" key="2">
    <source>
        <dbReference type="Proteomes" id="UP000235388"/>
    </source>
</evidence>
<protein>
    <submittedName>
        <fullName evidence="1">Uncharacterized protein</fullName>
    </submittedName>
</protein>
<gene>
    <name evidence="1" type="ORF">PCANC_19276</name>
</gene>
<accession>A0A2N5UBR3</accession>
<sequence length="309" mass="33156">MTSSAIGMSLVERFTGATPPAPEATHSAQIAFQPSPATTGDPGKGARSFQALLEQATLSGCRPQAPTDAEIVHILSPFVTTLPLLELHWLRLHVTNVLRLTVSAVKLFLANSQVFVLFLGDGFFPNPHGCTTLHAIPSVSNAPQGNMYGKLITPSFVHCSGLEGSGLEDIELNLETNTALNNGFEASSTYFLAGLLMTATDGTAPTPTYVGLGATQIFDGSNSSPDLSNRTAIMGLGHVVSRQEVSCQSRELGVWLEVIVAHKDWDGENKVHKRFLAKYVVPGTKNLIKTHLLYQIGQELQLFGTLVDF</sequence>
<dbReference type="OrthoDB" id="2505029at2759"/>
<proteinExistence type="predicted"/>